<keyword evidence="1 3" id="KW-0808">Transferase</keyword>
<evidence type="ECO:0000259" key="2">
    <source>
        <dbReference type="Pfam" id="PF00534"/>
    </source>
</evidence>
<dbReference type="AlphaFoldDB" id="A0A1I3L441"/>
<proteinExistence type="predicted"/>
<dbReference type="Proteomes" id="UP000243887">
    <property type="component" value="Unassembled WGS sequence"/>
</dbReference>
<feature type="domain" description="Glycosyl transferase family 1" evidence="2">
    <location>
        <begin position="191"/>
        <end position="342"/>
    </location>
</feature>
<evidence type="ECO:0000313" key="3">
    <source>
        <dbReference type="EMBL" id="SFI79491.1"/>
    </source>
</evidence>
<dbReference type="GO" id="GO:0016757">
    <property type="term" value="F:glycosyltransferase activity"/>
    <property type="evidence" value="ECO:0007669"/>
    <property type="project" value="InterPro"/>
</dbReference>
<dbReference type="SUPFAM" id="SSF53756">
    <property type="entry name" value="UDP-Glycosyltransferase/glycogen phosphorylase"/>
    <property type="match status" value="1"/>
</dbReference>
<dbReference type="OrthoDB" id="9811239at2"/>
<dbReference type="STRING" id="1150112.SAMN04487893_101169"/>
<dbReference type="PANTHER" id="PTHR46401">
    <property type="entry name" value="GLYCOSYLTRANSFERASE WBBK-RELATED"/>
    <property type="match status" value="1"/>
</dbReference>
<dbReference type="Gene3D" id="3.40.50.2000">
    <property type="entry name" value="Glycogen Phosphorylase B"/>
    <property type="match status" value="2"/>
</dbReference>
<organism evidence="3 4">
    <name type="scientific">Myroides guanonis</name>
    <dbReference type="NCBI Taxonomy" id="1150112"/>
    <lineage>
        <taxon>Bacteria</taxon>
        <taxon>Pseudomonadati</taxon>
        <taxon>Bacteroidota</taxon>
        <taxon>Flavobacteriia</taxon>
        <taxon>Flavobacteriales</taxon>
        <taxon>Flavobacteriaceae</taxon>
        <taxon>Myroides</taxon>
    </lineage>
</organism>
<name>A0A1I3L441_9FLAO</name>
<evidence type="ECO:0000313" key="4">
    <source>
        <dbReference type="Proteomes" id="UP000243887"/>
    </source>
</evidence>
<dbReference type="EMBL" id="FORU01000001">
    <property type="protein sequence ID" value="SFI79491.1"/>
    <property type="molecule type" value="Genomic_DNA"/>
</dbReference>
<dbReference type="RefSeq" id="WP_090677559.1">
    <property type="nucleotide sequence ID" value="NZ_FORU01000001.1"/>
</dbReference>
<dbReference type="PANTHER" id="PTHR46401:SF2">
    <property type="entry name" value="GLYCOSYLTRANSFERASE WBBK-RELATED"/>
    <property type="match status" value="1"/>
</dbReference>
<dbReference type="InterPro" id="IPR001296">
    <property type="entry name" value="Glyco_trans_1"/>
</dbReference>
<evidence type="ECO:0000256" key="1">
    <source>
        <dbReference type="ARBA" id="ARBA00022679"/>
    </source>
</evidence>
<keyword evidence="4" id="KW-1185">Reference proteome</keyword>
<reference evidence="4" key="1">
    <citation type="submission" date="2016-10" db="EMBL/GenBank/DDBJ databases">
        <authorList>
            <person name="Varghese N."/>
            <person name="Submissions S."/>
        </authorList>
    </citation>
    <scope>NUCLEOTIDE SEQUENCE [LARGE SCALE GENOMIC DNA]</scope>
    <source>
        <strain evidence="4">DSM 26542</strain>
    </source>
</reference>
<dbReference type="GO" id="GO:0009103">
    <property type="term" value="P:lipopolysaccharide biosynthetic process"/>
    <property type="evidence" value="ECO:0007669"/>
    <property type="project" value="TreeGrafter"/>
</dbReference>
<dbReference type="Pfam" id="PF00534">
    <property type="entry name" value="Glycos_transf_1"/>
    <property type="match status" value="1"/>
</dbReference>
<gene>
    <name evidence="3" type="ORF">SAMN04487893_101169</name>
</gene>
<protein>
    <submittedName>
        <fullName evidence="3">Glycosyltransferase involved in cell wall bisynthesis</fullName>
    </submittedName>
</protein>
<accession>A0A1I3L441</accession>
<sequence length="372" mass="43652">MILHITNDYNLTKVHKQLYTNLDLLGFEQKVYIPLRDNNKIGKNHFEFNCNNSSFVYSEKINILHKIIFPWKILNLYKCLIKQIDVKQIELVHATTLFSDGAVAYKLFKNFNIPYIVAVRNTDINFYFKRRKELTALGIDILKNANKIIFISESNKKSFLDLNPIKCIYSEIVSKIIVLNNGIDDFWIKNIQPYKNNQSEYTFLFIGRFDKNKNIENLIKGLKSFKEKHNLAIRLNVVGGQGVNHFKVLKVIEANKWIKYYGEVYDKTELHKIFMNSNYFTMISHMETFGLVFIEALSQGKSILFTKNQGVDGMFDFEVGESVDSKSIENISNQLEKLVSKKYESIREIDFNNFTWSEIALKYKQIYKEIIK</sequence>
<dbReference type="CDD" id="cd03801">
    <property type="entry name" value="GT4_PimA-like"/>
    <property type="match status" value="1"/>
</dbReference>